<reference evidence="2 3" key="1">
    <citation type="submission" date="2019-01" db="EMBL/GenBank/DDBJ databases">
        <authorList>
            <person name="Chen W.-M."/>
        </authorList>
    </citation>
    <scope>NUCLEOTIDE SEQUENCE [LARGE SCALE GENOMIC DNA]</scope>
    <source>
        <strain evidence="2 3">BBQ-12</strain>
    </source>
</reference>
<protein>
    <submittedName>
        <fullName evidence="2">Glycosyltransferase</fullName>
    </submittedName>
</protein>
<dbReference type="InterPro" id="IPR001173">
    <property type="entry name" value="Glyco_trans_2-like"/>
</dbReference>
<keyword evidence="2" id="KW-0808">Transferase</keyword>
<gene>
    <name evidence="2" type="ORF">EOD40_10550</name>
</gene>
<evidence type="ECO:0000313" key="3">
    <source>
        <dbReference type="Proteomes" id="UP000285211"/>
    </source>
</evidence>
<dbReference type="GO" id="GO:0016758">
    <property type="term" value="F:hexosyltransferase activity"/>
    <property type="evidence" value="ECO:0007669"/>
    <property type="project" value="UniProtKB-ARBA"/>
</dbReference>
<dbReference type="Proteomes" id="UP000285211">
    <property type="component" value="Unassembled WGS sequence"/>
</dbReference>
<dbReference type="CDD" id="cd06433">
    <property type="entry name" value="GT_2_WfgS_like"/>
    <property type="match status" value="1"/>
</dbReference>
<feature type="domain" description="Glycosyltransferase 2-like" evidence="1">
    <location>
        <begin position="7"/>
        <end position="130"/>
    </location>
</feature>
<dbReference type="PANTHER" id="PTHR22916:SF67">
    <property type="entry name" value="COLANIC ACID BIOSYNTHESIS GLYCOSYL TRANSFERASE WCAE-RELATED"/>
    <property type="match status" value="1"/>
</dbReference>
<dbReference type="PANTHER" id="PTHR22916">
    <property type="entry name" value="GLYCOSYLTRANSFERASE"/>
    <property type="match status" value="1"/>
</dbReference>
<sequence length="263" mass="30642">MKNPFLSIITINYNDAVGLEKTIQSVISQSFKDFEYLVIDGGSKDDSLSIIEKNRLSIDYCVSESDTGIYNAMNKGIRKANGEYLLFLNGGDVLNGRTALEDFINHECFQGDIIYGDYKYEEGGKVFPDRLTPLFFVRTSLPHQSTLFKREIFDKMGLYDEGYKIVSDRDFYIKCFLSNQFVFKHVPYSLSIFDLLGMSNDPQHTEKQVLENERMFQINYGVYYEDYKNMLLLQRQLNQLKRETVSGIMKRIVNKMKKVCRIR</sequence>
<comment type="caution">
    <text evidence="2">The sequence shown here is derived from an EMBL/GenBank/DDBJ whole genome shotgun (WGS) entry which is preliminary data.</text>
</comment>
<dbReference type="AlphaFoldDB" id="A0A437KUN4"/>
<keyword evidence="3" id="KW-1185">Reference proteome</keyword>
<dbReference type="SUPFAM" id="SSF53448">
    <property type="entry name" value="Nucleotide-diphospho-sugar transferases"/>
    <property type="match status" value="1"/>
</dbReference>
<dbReference type="OrthoDB" id="9788101at2"/>
<proteinExistence type="predicted"/>
<evidence type="ECO:0000259" key="1">
    <source>
        <dbReference type="Pfam" id="PF00535"/>
    </source>
</evidence>
<name>A0A437KUN4_9FLAO</name>
<dbReference type="RefSeq" id="WP_128195313.1">
    <property type="nucleotide sequence ID" value="NZ_SACJ01000005.1"/>
</dbReference>
<dbReference type="InterPro" id="IPR029044">
    <property type="entry name" value="Nucleotide-diphossugar_trans"/>
</dbReference>
<dbReference type="Pfam" id="PF00535">
    <property type="entry name" value="Glycos_transf_2"/>
    <property type="match status" value="1"/>
</dbReference>
<evidence type="ECO:0000313" key="2">
    <source>
        <dbReference type="EMBL" id="RVT75886.1"/>
    </source>
</evidence>
<accession>A0A437KUN4</accession>
<dbReference type="EMBL" id="SACJ01000005">
    <property type="protein sequence ID" value="RVT75886.1"/>
    <property type="molecule type" value="Genomic_DNA"/>
</dbReference>
<dbReference type="Gene3D" id="3.90.550.10">
    <property type="entry name" value="Spore Coat Polysaccharide Biosynthesis Protein SpsA, Chain A"/>
    <property type="match status" value="1"/>
</dbReference>
<organism evidence="2 3">
    <name type="scientific">Flavobacterium sufflavum</name>
    <dbReference type="NCBI Taxonomy" id="1921138"/>
    <lineage>
        <taxon>Bacteria</taxon>
        <taxon>Pseudomonadati</taxon>
        <taxon>Bacteroidota</taxon>
        <taxon>Flavobacteriia</taxon>
        <taxon>Flavobacteriales</taxon>
        <taxon>Flavobacteriaceae</taxon>
        <taxon>Flavobacterium</taxon>
    </lineage>
</organism>